<feature type="compositionally biased region" description="Basic and acidic residues" evidence="1">
    <location>
        <begin position="31"/>
        <end position="92"/>
    </location>
</feature>
<accession>A0A6D2J304</accession>
<feature type="region of interest" description="Disordered" evidence="1">
    <location>
        <begin position="1"/>
        <end position="153"/>
    </location>
</feature>
<protein>
    <submittedName>
        <fullName evidence="2">Uncharacterized protein</fullName>
    </submittedName>
</protein>
<feature type="compositionally biased region" description="Low complexity" evidence="1">
    <location>
        <begin position="311"/>
        <end position="325"/>
    </location>
</feature>
<dbReference type="EMBL" id="CACVBM020001132">
    <property type="protein sequence ID" value="CAA7033454.1"/>
    <property type="molecule type" value="Genomic_DNA"/>
</dbReference>
<evidence type="ECO:0000313" key="3">
    <source>
        <dbReference type="Proteomes" id="UP000467841"/>
    </source>
</evidence>
<sequence length="353" mass="40153">MSMEESNSDGKRKTTPSLPANYISILQLQERWNKEKERKRKEEEEEEERRRKQLAEDQQRIEEDLKRAYAKGKQENLDEKPLNRNNRKDWDRNRKKKESIDGEESAAIRSERGEEEAAPRDEGLPEQSRGRRKRYDSKKKKKKDAAAAAAVKGNVVDECESIAPPELVATEDNRPVKGAIQVKRKKGKKATGKKTVTDDATAIDTKLENLSIKRGGETENLKAQTGLSNRNQQNQRHDLHQNVVECGTENHTPVKDGIRVYRKKGENATGKKSVEYREKAVTDDEKAIETLCASLSIERGESKNLKAQTGPRYRNNRPNLPPRNVRMPIRDATMVWVKKGQNERAGDGTGSGM</sequence>
<evidence type="ECO:0000256" key="1">
    <source>
        <dbReference type="SAM" id="MobiDB-lite"/>
    </source>
</evidence>
<reference evidence="2" key="1">
    <citation type="submission" date="2020-01" db="EMBL/GenBank/DDBJ databases">
        <authorList>
            <person name="Mishra B."/>
        </authorList>
    </citation>
    <scope>NUCLEOTIDE SEQUENCE [LARGE SCALE GENOMIC DNA]</scope>
</reference>
<dbReference type="Proteomes" id="UP000467841">
    <property type="component" value="Unassembled WGS sequence"/>
</dbReference>
<organism evidence="2 3">
    <name type="scientific">Microthlaspi erraticum</name>
    <dbReference type="NCBI Taxonomy" id="1685480"/>
    <lineage>
        <taxon>Eukaryota</taxon>
        <taxon>Viridiplantae</taxon>
        <taxon>Streptophyta</taxon>
        <taxon>Embryophyta</taxon>
        <taxon>Tracheophyta</taxon>
        <taxon>Spermatophyta</taxon>
        <taxon>Magnoliopsida</taxon>
        <taxon>eudicotyledons</taxon>
        <taxon>Gunneridae</taxon>
        <taxon>Pentapetalae</taxon>
        <taxon>rosids</taxon>
        <taxon>malvids</taxon>
        <taxon>Brassicales</taxon>
        <taxon>Brassicaceae</taxon>
        <taxon>Coluteocarpeae</taxon>
        <taxon>Microthlaspi</taxon>
    </lineage>
</organism>
<name>A0A6D2J304_9BRAS</name>
<feature type="compositionally biased region" description="Basic and acidic residues" evidence="1">
    <location>
        <begin position="109"/>
        <end position="123"/>
    </location>
</feature>
<comment type="caution">
    <text evidence="2">The sequence shown here is derived from an EMBL/GenBank/DDBJ whole genome shotgun (WGS) entry which is preliminary data.</text>
</comment>
<dbReference type="AlphaFoldDB" id="A0A6D2J304"/>
<evidence type="ECO:0000313" key="2">
    <source>
        <dbReference type="EMBL" id="CAA7033454.1"/>
    </source>
</evidence>
<feature type="compositionally biased region" description="Basic residues" evidence="1">
    <location>
        <begin position="130"/>
        <end position="143"/>
    </location>
</feature>
<gene>
    <name evidence="2" type="ORF">MERR_LOCUS20689</name>
</gene>
<keyword evidence="3" id="KW-1185">Reference proteome</keyword>
<feature type="region of interest" description="Disordered" evidence="1">
    <location>
        <begin position="302"/>
        <end position="325"/>
    </location>
</feature>
<proteinExistence type="predicted"/>
<dbReference type="OrthoDB" id="1699474at2759"/>